<gene>
    <name evidence="1" type="ORF">M9Y10_011852</name>
</gene>
<protein>
    <submittedName>
        <fullName evidence="1">Uncharacterized protein</fullName>
    </submittedName>
</protein>
<dbReference type="EMBL" id="JAPFFF010000018">
    <property type="protein sequence ID" value="KAK8860188.1"/>
    <property type="molecule type" value="Genomic_DNA"/>
</dbReference>
<name>A0ABR2IC04_9EUKA</name>
<sequence length="118" mass="14289">MNFDLIYFNPFDIEESDETARREYEQCLVEQQRNTYIDSYNNSDNPVSFIDGSYKPDDMKSYLEVKNQYCSDDQFYTNLLKFAKEESPNAFNILRDYKDVFQKRLEIYEDQYKPQTES</sequence>
<comment type="caution">
    <text evidence="1">The sequence shown here is derived from an EMBL/GenBank/DDBJ whole genome shotgun (WGS) entry which is preliminary data.</text>
</comment>
<evidence type="ECO:0000313" key="1">
    <source>
        <dbReference type="EMBL" id="KAK8860188.1"/>
    </source>
</evidence>
<reference evidence="1 2" key="1">
    <citation type="submission" date="2024-04" db="EMBL/GenBank/DDBJ databases">
        <title>Tritrichomonas musculus Genome.</title>
        <authorList>
            <person name="Alves-Ferreira E."/>
            <person name="Grigg M."/>
            <person name="Lorenzi H."/>
            <person name="Galac M."/>
        </authorList>
    </citation>
    <scope>NUCLEOTIDE SEQUENCE [LARGE SCALE GENOMIC DNA]</scope>
    <source>
        <strain evidence="1 2">EAF2021</strain>
    </source>
</reference>
<evidence type="ECO:0000313" key="2">
    <source>
        <dbReference type="Proteomes" id="UP001470230"/>
    </source>
</evidence>
<proteinExistence type="predicted"/>
<dbReference type="Proteomes" id="UP001470230">
    <property type="component" value="Unassembled WGS sequence"/>
</dbReference>
<organism evidence="1 2">
    <name type="scientific">Tritrichomonas musculus</name>
    <dbReference type="NCBI Taxonomy" id="1915356"/>
    <lineage>
        <taxon>Eukaryota</taxon>
        <taxon>Metamonada</taxon>
        <taxon>Parabasalia</taxon>
        <taxon>Tritrichomonadida</taxon>
        <taxon>Tritrichomonadidae</taxon>
        <taxon>Tritrichomonas</taxon>
    </lineage>
</organism>
<keyword evidence="2" id="KW-1185">Reference proteome</keyword>
<accession>A0ABR2IC04</accession>